<organism evidence="1 2">
    <name type="scientific">Algoriphagus halophilus</name>
    <dbReference type="NCBI Taxonomy" id="226505"/>
    <lineage>
        <taxon>Bacteria</taxon>
        <taxon>Pseudomonadati</taxon>
        <taxon>Bacteroidota</taxon>
        <taxon>Cytophagia</taxon>
        <taxon>Cytophagales</taxon>
        <taxon>Cyclobacteriaceae</taxon>
        <taxon>Algoriphagus</taxon>
    </lineage>
</organism>
<dbReference type="EMBL" id="FSRC01000002">
    <property type="protein sequence ID" value="SIO00673.1"/>
    <property type="molecule type" value="Genomic_DNA"/>
</dbReference>
<dbReference type="InterPro" id="IPR025316">
    <property type="entry name" value="DUF4221"/>
</dbReference>
<sequence length="257" mass="30042">MFSKKESIRVLDPENKANYIASTNETPFLFSNNSLWGTQPNFKDIYKTTEEEVKKSKPFFKVELSGKEDNIKWLDINRPTDEWSNGKKSPDLNWAENGDSIIVSPHMDHRLWIISKKGEKLLKYKEAKANKINSFRIIEGYPIGDEEIIKTLKNGRYEILLYDKFRKVYYRFFYPGIDSRKFNLSPRQQLSNNPKIGILILDNKLDIIGEYTFGTNYIESWNYFVGRKGLYVSTKNPNRGGILMKIYSVMISFSLRG</sequence>
<dbReference type="RefSeq" id="WP_074225651.1">
    <property type="nucleotide sequence ID" value="NZ_FSRC01000002.1"/>
</dbReference>
<dbReference type="AlphaFoldDB" id="A0A1N6FZI8"/>
<dbReference type="OrthoDB" id="836114at2"/>
<gene>
    <name evidence="1" type="ORF">SAMN05444394_2852</name>
</gene>
<reference evidence="2" key="1">
    <citation type="submission" date="2016-11" db="EMBL/GenBank/DDBJ databases">
        <authorList>
            <person name="Varghese N."/>
            <person name="Submissions S."/>
        </authorList>
    </citation>
    <scope>NUCLEOTIDE SEQUENCE [LARGE SCALE GENOMIC DNA]</scope>
    <source>
        <strain evidence="2">DSM 15292</strain>
    </source>
</reference>
<keyword evidence="2" id="KW-1185">Reference proteome</keyword>
<proteinExistence type="predicted"/>
<dbReference type="Pfam" id="PF13970">
    <property type="entry name" value="DUF4221"/>
    <property type="match status" value="1"/>
</dbReference>
<dbReference type="STRING" id="226505.SAMN05444394_2852"/>
<protein>
    <submittedName>
        <fullName evidence="1">Uncharacterized protein</fullName>
    </submittedName>
</protein>
<accession>A0A1N6FZI8</accession>
<name>A0A1N6FZI8_9BACT</name>
<evidence type="ECO:0000313" key="2">
    <source>
        <dbReference type="Proteomes" id="UP000185221"/>
    </source>
</evidence>
<evidence type="ECO:0000313" key="1">
    <source>
        <dbReference type="EMBL" id="SIO00673.1"/>
    </source>
</evidence>
<dbReference type="Proteomes" id="UP000185221">
    <property type="component" value="Unassembled WGS sequence"/>
</dbReference>